<feature type="region of interest" description="Disordered" evidence="1">
    <location>
        <begin position="179"/>
        <end position="204"/>
    </location>
</feature>
<feature type="compositionally biased region" description="Polar residues" evidence="1">
    <location>
        <begin position="195"/>
        <end position="204"/>
    </location>
</feature>
<dbReference type="AlphaFoldDB" id="A0A2C6J4F7"/>
<dbReference type="EMBL" id="MIGC01013086">
    <property type="protein sequence ID" value="PHJ14651.1"/>
    <property type="molecule type" value="Genomic_DNA"/>
</dbReference>
<sequence>EGRQHSRHSDLRSEENRCTGGAGSATLPSADSPPSALGRQATVPSSSPSSSGGGGENGGLQRRTSRREGGEKSESREGRDPSSRRRTSSGRGGGGDGGGGGEAIKVEVPRFLYGTAWKKDRTEALVKQALQAGFIGIDTACQPKHYNEPGVGSGIQSFLKERNVPRHFLFIQTKFTPLDGQDRSKPLPYDARASLPNQIRQSIQ</sequence>
<dbReference type="RefSeq" id="XP_067916387.1">
    <property type="nucleotide sequence ID" value="XM_068071637.1"/>
</dbReference>
<comment type="caution">
    <text evidence="2">The sequence shown here is derived from an EMBL/GenBank/DDBJ whole genome shotgun (WGS) entry which is preliminary data.</text>
</comment>
<feature type="compositionally biased region" description="Basic and acidic residues" evidence="1">
    <location>
        <begin position="66"/>
        <end position="83"/>
    </location>
</feature>
<gene>
    <name evidence="2" type="ORF">CSUI_011539</name>
</gene>
<feature type="region of interest" description="Disordered" evidence="1">
    <location>
        <begin position="1"/>
        <end position="103"/>
    </location>
</feature>
<proteinExistence type="predicted"/>
<dbReference type="InterPro" id="IPR036812">
    <property type="entry name" value="NAD(P)_OxRdtase_dom_sf"/>
</dbReference>
<protein>
    <submittedName>
        <fullName evidence="2">Aldo keto reductase family oxidoreductase</fullName>
    </submittedName>
</protein>
<dbReference type="GeneID" id="94434848"/>
<dbReference type="Proteomes" id="UP000221165">
    <property type="component" value="Unassembled WGS sequence"/>
</dbReference>
<organism evidence="2 3">
    <name type="scientific">Cystoisospora suis</name>
    <dbReference type="NCBI Taxonomy" id="483139"/>
    <lineage>
        <taxon>Eukaryota</taxon>
        <taxon>Sar</taxon>
        <taxon>Alveolata</taxon>
        <taxon>Apicomplexa</taxon>
        <taxon>Conoidasida</taxon>
        <taxon>Coccidia</taxon>
        <taxon>Eucoccidiorida</taxon>
        <taxon>Eimeriorina</taxon>
        <taxon>Sarcocystidae</taxon>
        <taxon>Cystoisospora</taxon>
    </lineage>
</organism>
<evidence type="ECO:0000313" key="2">
    <source>
        <dbReference type="EMBL" id="PHJ14651.1"/>
    </source>
</evidence>
<reference evidence="2 3" key="1">
    <citation type="journal article" date="2017" name="Int. J. Parasitol.">
        <title>The genome of the protozoan parasite Cystoisospora suis and a reverse vaccinology approach to identify vaccine candidates.</title>
        <authorList>
            <person name="Palmieri N."/>
            <person name="Shrestha A."/>
            <person name="Ruttkowski B."/>
            <person name="Beck T."/>
            <person name="Vogl C."/>
            <person name="Tomley F."/>
            <person name="Blake D.P."/>
            <person name="Joachim A."/>
        </authorList>
    </citation>
    <scope>NUCLEOTIDE SEQUENCE [LARGE SCALE GENOMIC DNA]</scope>
    <source>
        <strain evidence="2 3">Wien I</strain>
    </source>
</reference>
<keyword evidence="3" id="KW-1185">Reference proteome</keyword>
<dbReference type="OrthoDB" id="5357513at2759"/>
<accession>A0A2C6J4F7</accession>
<evidence type="ECO:0000313" key="3">
    <source>
        <dbReference type="Proteomes" id="UP000221165"/>
    </source>
</evidence>
<feature type="compositionally biased region" description="Basic and acidic residues" evidence="1">
    <location>
        <begin position="1"/>
        <end position="17"/>
    </location>
</feature>
<feature type="non-terminal residue" evidence="2">
    <location>
        <position position="1"/>
    </location>
</feature>
<evidence type="ECO:0000256" key="1">
    <source>
        <dbReference type="SAM" id="MobiDB-lite"/>
    </source>
</evidence>
<feature type="non-terminal residue" evidence="2">
    <location>
        <position position="204"/>
    </location>
</feature>
<dbReference type="SUPFAM" id="SSF51430">
    <property type="entry name" value="NAD(P)-linked oxidoreductase"/>
    <property type="match status" value="1"/>
</dbReference>
<name>A0A2C6J4F7_9APIC</name>
<feature type="compositionally biased region" description="Gly residues" evidence="1">
    <location>
        <begin position="90"/>
        <end position="102"/>
    </location>
</feature>
<dbReference type="Gene3D" id="3.20.20.100">
    <property type="entry name" value="NADP-dependent oxidoreductase domain"/>
    <property type="match status" value="1"/>
</dbReference>
<dbReference type="VEuPathDB" id="ToxoDB:CSUI_011539"/>